<dbReference type="Proteomes" id="UP000054858">
    <property type="component" value="Unassembled WGS sequence"/>
</dbReference>
<accession>A0A0W0XJA1</accession>
<evidence type="ECO:0000313" key="1">
    <source>
        <dbReference type="EMBL" id="KTD44530.1"/>
    </source>
</evidence>
<dbReference type="AlphaFoldDB" id="A0A0W0XJA1"/>
<comment type="caution">
    <text evidence="1">The sequence shown here is derived from an EMBL/GenBank/DDBJ whole genome shotgun (WGS) entry which is preliminary data.</text>
</comment>
<dbReference type="RefSeq" id="WP_147370134.1">
    <property type="nucleotide sequence ID" value="NZ_LCUA01000010.1"/>
</dbReference>
<organism evidence="1 2">
    <name type="scientific">Legionella oakridgensis</name>
    <dbReference type="NCBI Taxonomy" id="29423"/>
    <lineage>
        <taxon>Bacteria</taxon>
        <taxon>Pseudomonadati</taxon>
        <taxon>Pseudomonadota</taxon>
        <taxon>Gammaproteobacteria</taxon>
        <taxon>Legionellales</taxon>
        <taxon>Legionellaceae</taxon>
        <taxon>Legionella</taxon>
    </lineage>
</organism>
<dbReference type="EMBL" id="LNYP01000002">
    <property type="protein sequence ID" value="KTD44530.1"/>
    <property type="molecule type" value="Genomic_DNA"/>
</dbReference>
<proteinExistence type="predicted"/>
<sequence length="114" mass="12987">MMKKYNCYGLSTVIGVFLNINLLYASEPLIYPHDNDSYAHIHIISASCGSKKGNATNYIKKICENKEYCYFNLKSFCKKNLQVSWTCGKDSYVHKNPIKDAKIADKYLITCGIN</sequence>
<gene>
    <name evidence="1" type="ORF">Loak_0041</name>
</gene>
<dbReference type="PATRIC" id="fig|29423.5.peg.45"/>
<name>A0A0W0XJA1_9GAMM</name>
<reference evidence="1 2" key="1">
    <citation type="submission" date="2015-11" db="EMBL/GenBank/DDBJ databases">
        <title>Genomic analysis of 38 Legionella species identifies large and diverse effector repertoires.</title>
        <authorList>
            <person name="Burstein D."/>
            <person name="Amaro F."/>
            <person name="Zusman T."/>
            <person name="Lifshitz Z."/>
            <person name="Cohen O."/>
            <person name="Gilbert J.A."/>
            <person name="Pupko T."/>
            <person name="Shuman H.A."/>
            <person name="Segal G."/>
        </authorList>
    </citation>
    <scope>NUCLEOTIDE SEQUENCE [LARGE SCALE GENOMIC DNA]</scope>
    <source>
        <strain evidence="1 2">Oak Ridge-10</strain>
    </source>
</reference>
<protein>
    <submittedName>
        <fullName evidence="1">Uncharacterized protein</fullName>
    </submittedName>
</protein>
<evidence type="ECO:0000313" key="2">
    <source>
        <dbReference type="Proteomes" id="UP000054858"/>
    </source>
</evidence>